<dbReference type="Proteomes" id="UP000028582">
    <property type="component" value="Unassembled WGS sequence"/>
</dbReference>
<comment type="caution">
    <text evidence="3">The sequence shown here is derived from an EMBL/GenBank/DDBJ whole genome shotgun (WGS) entry which is preliminary data.</text>
</comment>
<dbReference type="AlphaFoldDB" id="A0A081B5P7"/>
<keyword evidence="2" id="KW-0812">Transmembrane</keyword>
<name>A0A081B5P7_PHYNI</name>
<evidence type="ECO:0000313" key="3">
    <source>
        <dbReference type="EMBL" id="ETO86458.1"/>
    </source>
</evidence>
<reference evidence="3 4" key="1">
    <citation type="submission" date="2013-11" db="EMBL/GenBank/DDBJ databases">
        <title>The Genome Sequence of Phytophthora parasitica P1976.</title>
        <authorList>
            <consortium name="The Broad Institute Genomics Platform"/>
            <person name="Russ C."/>
            <person name="Tyler B."/>
            <person name="Panabieres F."/>
            <person name="Shan W."/>
            <person name="Tripathy S."/>
            <person name="Grunwald N."/>
            <person name="Machado M."/>
            <person name="Johnson C.S."/>
            <person name="Walker B."/>
            <person name="Young S."/>
            <person name="Zeng Q."/>
            <person name="Gargeya S."/>
            <person name="Fitzgerald M."/>
            <person name="Haas B."/>
            <person name="Abouelleil A."/>
            <person name="Allen A.W."/>
            <person name="Alvarado L."/>
            <person name="Arachchi H.M."/>
            <person name="Berlin A.M."/>
            <person name="Chapman S.B."/>
            <person name="Gainer-Dewar J."/>
            <person name="Goldberg J."/>
            <person name="Griggs A."/>
            <person name="Gujja S."/>
            <person name="Hansen M."/>
            <person name="Howarth C."/>
            <person name="Imamovic A."/>
            <person name="Ireland A."/>
            <person name="Larimer J."/>
            <person name="McCowan C."/>
            <person name="Murphy C."/>
            <person name="Pearson M."/>
            <person name="Poon T.W."/>
            <person name="Priest M."/>
            <person name="Roberts A."/>
            <person name="Saif S."/>
            <person name="Shea T."/>
            <person name="Sisk P."/>
            <person name="Sykes S."/>
            <person name="Wortman J."/>
            <person name="Nusbaum C."/>
            <person name="Birren B."/>
        </authorList>
    </citation>
    <scope>NUCLEOTIDE SEQUENCE [LARGE SCALE GENOMIC DNA]</scope>
    <source>
        <strain evidence="3 4">P1976</strain>
    </source>
</reference>
<evidence type="ECO:0000313" key="4">
    <source>
        <dbReference type="Proteomes" id="UP000028582"/>
    </source>
</evidence>
<keyword evidence="2" id="KW-1133">Transmembrane helix</keyword>
<proteinExistence type="predicted"/>
<evidence type="ECO:0000256" key="2">
    <source>
        <dbReference type="SAM" id="Phobius"/>
    </source>
</evidence>
<feature type="transmembrane region" description="Helical" evidence="2">
    <location>
        <begin position="12"/>
        <end position="32"/>
    </location>
</feature>
<dbReference type="EMBL" id="ANJA01000001">
    <property type="protein sequence ID" value="ETO86458.1"/>
    <property type="molecule type" value="Genomic_DNA"/>
</dbReference>
<evidence type="ECO:0000256" key="1">
    <source>
        <dbReference type="SAM" id="MobiDB-lite"/>
    </source>
</evidence>
<organism evidence="3 4">
    <name type="scientific">Phytophthora nicotianae P1976</name>
    <dbReference type="NCBI Taxonomy" id="1317066"/>
    <lineage>
        <taxon>Eukaryota</taxon>
        <taxon>Sar</taxon>
        <taxon>Stramenopiles</taxon>
        <taxon>Oomycota</taxon>
        <taxon>Peronosporomycetes</taxon>
        <taxon>Peronosporales</taxon>
        <taxon>Peronosporaceae</taxon>
        <taxon>Phytophthora</taxon>
    </lineage>
</organism>
<accession>A0A081B5P7</accession>
<feature type="region of interest" description="Disordered" evidence="1">
    <location>
        <begin position="95"/>
        <end position="118"/>
    </location>
</feature>
<gene>
    <name evidence="3" type="ORF">F444_00001</name>
</gene>
<sequence length="118" mass="13779">MLTFILNWIPNFGAMIESIAPICIIAITPSVLMNPMETFLAMFLSMCFHMFVGNFVEVKVFGKKEFHLKLWPEFVALVEGTYFTRLGNKVNRYKKEEDDQKRLRKHGSEERKRKGSSK</sequence>
<feature type="transmembrane region" description="Helical" evidence="2">
    <location>
        <begin position="38"/>
        <end position="56"/>
    </location>
</feature>
<feature type="compositionally biased region" description="Basic and acidic residues" evidence="1">
    <location>
        <begin position="95"/>
        <end position="112"/>
    </location>
</feature>
<keyword evidence="2" id="KW-0472">Membrane</keyword>
<protein>
    <submittedName>
        <fullName evidence="3">Uncharacterized protein</fullName>
    </submittedName>
</protein>